<dbReference type="GO" id="GO:0000981">
    <property type="term" value="F:DNA-binding transcription factor activity, RNA polymerase II-specific"/>
    <property type="evidence" value="ECO:0007669"/>
    <property type="project" value="InterPro"/>
</dbReference>
<dbReference type="PROSITE" id="PS50048">
    <property type="entry name" value="ZN2_CY6_FUNGAL_2"/>
    <property type="match status" value="1"/>
</dbReference>
<keyword evidence="2" id="KW-0862">Zinc</keyword>
<dbReference type="Pfam" id="PF00172">
    <property type="entry name" value="Zn_clus"/>
    <property type="match status" value="1"/>
</dbReference>
<evidence type="ECO:0000313" key="11">
    <source>
        <dbReference type="Proteomes" id="UP000287124"/>
    </source>
</evidence>
<evidence type="ECO:0000256" key="1">
    <source>
        <dbReference type="ARBA" id="ARBA00022723"/>
    </source>
</evidence>
<dbReference type="SMART" id="SM00906">
    <property type="entry name" value="Fungal_trans"/>
    <property type="match status" value="1"/>
</dbReference>
<dbReference type="GO" id="GO:0003677">
    <property type="term" value="F:DNA binding"/>
    <property type="evidence" value="ECO:0007669"/>
    <property type="project" value="UniProtKB-KW"/>
</dbReference>
<dbReference type="InterPro" id="IPR007219">
    <property type="entry name" value="XnlR_reg_dom"/>
</dbReference>
<dbReference type="CDD" id="cd00067">
    <property type="entry name" value="GAL4"/>
    <property type="match status" value="1"/>
</dbReference>
<dbReference type="CDD" id="cd12148">
    <property type="entry name" value="fungal_TF_MHR"/>
    <property type="match status" value="1"/>
</dbReference>
<keyword evidence="5" id="KW-0804">Transcription</keyword>
<proteinExistence type="predicted"/>
<feature type="transmembrane region" description="Helical" evidence="8">
    <location>
        <begin position="563"/>
        <end position="580"/>
    </location>
</feature>
<evidence type="ECO:0000256" key="3">
    <source>
        <dbReference type="ARBA" id="ARBA00023015"/>
    </source>
</evidence>
<accession>A0A430L3L0</accession>
<dbReference type="PANTHER" id="PTHR47171">
    <property type="entry name" value="FARA-RELATED"/>
    <property type="match status" value="1"/>
</dbReference>
<evidence type="ECO:0000256" key="2">
    <source>
        <dbReference type="ARBA" id="ARBA00022833"/>
    </source>
</evidence>
<dbReference type="SUPFAM" id="SSF57701">
    <property type="entry name" value="Zn2/Cys6 DNA-binding domain"/>
    <property type="match status" value="1"/>
</dbReference>
<feature type="region of interest" description="Disordered" evidence="7">
    <location>
        <begin position="78"/>
        <end position="125"/>
    </location>
</feature>
<sequence>MTIPADSSMQQTIPVLNKAPRRAKVACKACNARRVRCDVTQSRPCWNCRMRQTPCELSESRRGKYDRAQRPVRIRQATLRQDVLGPSVDEEAPCSPRQDDQGDTPDGHQQHHAPGGDMAPFSPTYTLDMGTAARAETDGEGPEMLYARMADLESTAAARAATADGGGTMYLGEASSLTYVVKTVCSPSGDETEPTRVHYPVPPSVRDAGAQELDLAAFLDHHVLALLRARGALTLPSKDVSDALVQTFFRSFHPAYPVFDREAFEAQYWRGTMSLLVLQAVYFVAACVCDDDILKKAGFDTRTQAKDAFYLRAKSLYDADCEKDKSLLVAALFLLGHWWQQPQDQKDTWHWLGCAISLAQTLGMHRSTAHSGLSARTCSLWKRLWWSIYVRDRHAAGALGRPCRIRDEDCDVEQLSEADFEVDGKTMLQVLGQQEKYHVSYAIHMAKLAVLLGRVLTLRFAPRSQRDHGDFETLSVEMRQWEDRLPGDMSRLPLSGFLDAPFWAAMLHAAYHNTDIYLCRPDAVNVHSAVEAQSAWRAIYSADATTRIVEDLLAAGTLREGQLHVIPALFAALAIHAIVIRRRDPIRRQLAENRSRQCMLALSELSKSWPIGGWILRLFVSLMLRLTGRESGFEPRPAQARTMPNAIGPPTQVNSPESLGDVDVNGSSSALPAAGYLGQGLAEDLAGVGAKQGDAMDQSYLELDFMFQHSLANFVPLDFDGDVHDMARFR</sequence>
<evidence type="ECO:0000256" key="5">
    <source>
        <dbReference type="ARBA" id="ARBA00023163"/>
    </source>
</evidence>
<protein>
    <recommendedName>
        <fullName evidence="9">Zn(2)-C6 fungal-type domain-containing protein</fullName>
    </recommendedName>
</protein>
<gene>
    <name evidence="10" type="ORF">BHE90_015293</name>
</gene>
<keyword evidence="8" id="KW-0472">Membrane</keyword>
<keyword evidence="8" id="KW-1133">Transmembrane helix</keyword>
<dbReference type="InterPro" id="IPR036864">
    <property type="entry name" value="Zn2-C6_fun-type_DNA-bd_sf"/>
</dbReference>
<feature type="domain" description="Zn(2)-C6 fungal-type" evidence="9">
    <location>
        <begin position="26"/>
        <end position="57"/>
    </location>
</feature>
<keyword evidence="4" id="KW-0238">DNA-binding</keyword>
<evidence type="ECO:0000256" key="4">
    <source>
        <dbReference type="ARBA" id="ARBA00023125"/>
    </source>
</evidence>
<keyword evidence="8" id="KW-0812">Transmembrane</keyword>
<dbReference type="PANTHER" id="PTHR47171:SF1">
    <property type="entry name" value="ZN(II)2CYS6 TRANSCRIPTION FACTOR (EUROFUNG)"/>
    <property type="match status" value="1"/>
</dbReference>
<dbReference type="SMART" id="SM00066">
    <property type="entry name" value="GAL4"/>
    <property type="match status" value="1"/>
</dbReference>
<dbReference type="Proteomes" id="UP000287124">
    <property type="component" value="Unassembled WGS sequence"/>
</dbReference>
<dbReference type="GO" id="GO:0006351">
    <property type="term" value="P:DNA-templated transcription"/>
    <property type="evidence" value="ECO:0007669"/>
    <property type="project" value="InterPro"/>
</dbReference>
<evidence type="ECO:0000313" key="10">
    <source>
        <dbReference type="EMBL" id="RTE70314.1"/>
    </source>
</evidence>
<keyword evidence="3" id="KW-0805">Transcription regulation</keyword>
<keyword evidence="11" id="KW-1185">Reference proteome</keyword>
<dbReference type="InterPro" id="IPR001138">
    <property type="entry name" value="Zn2Cys6_DnaBD"/>
</dbReference>
<dbReference type="AlphaFoldDB" id="A0A430L3L0"/>
<evidence type="ECO:0000256" key="8">
    <source>
        <dbReference type="SAM" id="Phobius"/>
    </source>
</evidence>
<dbReference type="GO" id="GO:0008270">
    <property type="term" value="F:zinc ion binding"/>
    <property type="evidence" value="ECO:0007669"/>
    <property type="project" value="InterPro"/>
</dbReference>
<dbReference type="Pfam" id="PF04082">
    <property type="entry name" value="Fungal_trans"/>
    <property type="match status" value="1"/>
</dbReference>
<name>A0A430L3L0_9HYPO</name>
<keyword evidence="1" id="KW-0479">Metal-binding</keyword>
<evidence type="ECO:0000259" key="9">
    <source>
        <dbReference type="PROSITE" id="PS50048"/>
    </source>
</evidence>
<comment type="caution">
    <text evidence="10">The sequence shown here is derived from an EMBL/GenBank/DDBJ whole genome shotgun (WGS) entry which is preliminary data.</text>
</comment>
<dbReference type="InterPro" id="IPR052073">
    <property type="entry name" value="Amide_Lactam_Regulators"/>
</dbReference>
<reference evidence="10 11" key="1">
    <citation type="submission" date="2017-06" db="EMBL/GenBank/DDBJ databases">
        <title>Comparative genomic analysis of Ambrosia Fusariam Clade fungi.</title>
        <authorList>
            <person name="Stajich J.E."/>
            <person name="Carrillo J."/>
            <person name="Kijimoto T."/>
            <person name="Eskalen A."/>
            <person name="O'Donnell K."/>
            <person name="Kasson M."/>
        </authorList>
    </citation>
    <scope>NUCLEOTIDE SEQUENCE [LARGE SCALE GENOMIC DNA]</scope>
    <source>
        <strain evidence="10 11">UCR1854</strain>
    </source>
</reference>
<evidence type="ECO:0000256" key="6">
    <source>
        <dbReference type="ARBA" id="ARBA00023242"/>
    </source>
</evidence>
<keyword evidence="6" id="KW-0539">Nucleus</keyword>
<feature type="compositionally biased region" description="Basic and acidic residues" evidence="7">
    <location>
        <begin position="97"/>
        <end position="109"/>
    </location>
</feature>
<organism evidence="10 11">
    <name type="scientific">Fusarium euwallaceae</name>
    <dbReference type="NCBI Taxonomy" id="1147111"/>
    <lineage>
        <taxon>Eukaryota</taxon>
        <taxon>Fungi</taxon>
        <taxon>Dikarya</taxon>
        <taxon>Ascomycota</taxon>
        <taxon>Pezizomycotina</taxon>
        <taxon>Sordariomycetes</taxon>
        <taxon>Hypocreomycetidae</taxon>
        <taxon>Hypocreales</taxon>
        <taxon>Nectriaceae</taxon>
        <taxon>Fusarium</taxon>
        <taxon>Fusarium solani species complex</taxon>
    </lineage>
</organism>
<dbReference type="Gene3D" id="4.10.240.10">
    <property type="entry name" value="Zn(2)-C6 fungal-type DNA-binding domain"/>
    <property type="match status" value="1"/>
</dbReference>
<dbReference type="EMBL" id="MIKF01000468">
    <property type="protein sequence ID" value="RTE70314.1"/>
    <property type="molecule type" value="Genomic_DNA"/>
</dbReference>
<evidence type="ECO:0000256" key="7">
    <source>
        <dbReference type="SAM" id="MobiDB-lite"/>
    </source>
</evidence>